<dbReference type="InterPro" id="IPR029057">
    <property type="entry name" value="PRTase-like"/>
</dbReference>
<evidence type="ECO:0000313" key="4">
    <source>
        <dbReference type="EMBL" id="KPW88824.1"/>
    </source>
</evidence>
<proteinExistence type="predicted"/>
<dbReference type="EMBL" id="LJQA01000671">
    <property type="protein sequence ID" value="KPW88824.1"/>
    <property type="molecule type" value="Genomic_DNA"/>
</dbReference>
<dbReference type="InterPro" id="IPR000836">
    <property type="entry name" value="PRTase_dom"/>
</dbReference>
<comment type="catalytic activity">
    <reaction evidence="2">
        <text>IMP + diphosphate = hypoxanthine + 5-phospho-alpha-D-ribose 1-diphosphate</text>
        <dbReference type="Rhea" id="RHEA:17973"/>
        <dbReference type="ChEBI" id="CHEBI:17368"/>
        <dbReference type="ChEBI" id="CHEBI:33019"/>
        <dbReference type="ChEBI" id="CHEBI:58017"/>
        <dbReference type="ChEBI" id="CHEBI:58053"/>
        <dbReference type="EC" id="2.4.2.8"/>
    </reaction>
    <physiologicalReaction direction="right-to-left" evidence="2">
        <dbReference type="Rhea" id="RHEA:17975"/>
    </physiologicalReaction>
</comment>
<dbReference type="GO" id="GO:0004422">
    <property type="term" value="F:hypoxanthine phosphoribosyltransferase activity"/>
    <property type="evidence" value="ECO:0007669"/>
    <property type="project" value="TreeGrafter"/>
</dbReference>
<evidence type="ECO:0000259" key="3">
    <source>
        <dbReference type="Pfam" id="PF00156"/>
    </source>
</evidence>
<organism evidence="4 5">
    <name type="scientific">Pseudomonas syringae pv. cerasicola</name>
    <dbReference type="NCBI Taxonomy" id="264451"/>
    <lineage>
        <taxon>Bacteria</taxon>
        <taxon>Pseudomonadati</taxon>
        <taxon>Pseudomonadota</taxon>
        <taxon>Gammaproteobacteria</taxon>
        <taxon>Pseudomonadales</taxon>
        <taxon>Pseudomonadaceae</taxon>
        <taxon>Pseudomonas</taxon>
        <taxon>Pseudomonas syringae</taxon>
    </lineage>
</organism>
<accession>A0A0P9NUM4</accession>
<evidence type="ECO:0000256" key="2">
    <source>
        <dbReference type="ARBA" id="ARBA00049402"/>
    </source>
</evidence>
<comment type="catalytic activity">
    <reaction evidence="1">
        <text>GMP + diphosphate = guanine + 5-phospho-alpha-D-ribose 1-diphosphate</text>
        <dbReference type="Rhea" id="RHEA:25424"/>
        <dbReference type="ChEBI" id="CHEBI:16235"/>
        <dbReference type="ChEBI" id="CHEBI:33019"/>
        <dbReference type="ChEBI" id="CHEBI:58017"/>
        <dbReference type="ChEBI" id="CHEBI:58115"/>
        <dbReference type="EC" id="2.4.2.8"/>
    </reaction>
    <physiologicalReaction direction="right-to-left" evidence="1">
        <dbReference type="Rhea" id="RHEA:25426"/>
    </physiologicalReaction>
</comment>
<evidence type="ECO:0000256" key="1">
    <source>
        <dbReference type="ARBA" id="ARBA00048811"/>
    </source>
</evidence>
<dbReference type="PATRIC" id="fig|264451.4.peg.3681"/>
<dbReference type="GO" id="GO:0005829">
    <property type="term" value="C:cytosol"/>
    <property type="evidence" value="ECO:0007669"/>
    <property type="project" value="TreeGrafter"/>
</dbReference>
<dbReference type="GO" id="GO:0000287">
    <property type="term" value="F:magnesium ion binding"/>
    <property type="evidence" value="ECO:0007669"/>
    <property type="project" value="TreeGrafter"/>
</dbReference>
<sequence length="209" mass="23213">MTCSGLNGCVPLPAFLKLPYLESVMSADLEHIRQIMREADCLYTEAEVDAAIARVGAQINAELAERNPVVFCVMNGGLIFSGKLLTHLNFPLEASYLHATRYRNETTGGDLFWKAKPEVSFIDRDVLIIDDILDEGHTLGAIIDFCKHAGARAVHTAVLIDKDHDRKARPDLKADYVGLPCIDRYIFGFGMDYKGYWRNAAGIYAVKGM</sequence>
<protein>
    <submittedName>
        <fullName evidence="4">Hypoxanthine phosphoribosyltransferase</fullName>
    </submittedName>
</protein>
<dbReference type="GO" id="GO:0032264">
    <property type="term" value="P:IMP salvage"/>
    <property type="evidence" value="ECO:0007669"/>
    <property type="project" value="TreeGrafter"/>
</dbReference>
<dbReference type="GO" id="GO:0046100">
    <property type="term" value="P:hypoxanthine metabolic process"/>
    <property type="evidence" value="ECO:0007669"/>
    <property type="project" value="TreeGrafter"/>
</dbReference>
<dbReference type="Proteomes" id="UP000050356">
    <property type="component" value="Unassembled WGS sequence"/>
</dbReference>
<keyword evidence="4" id="KW-0328">Glycosyltransferase</keyword>
<dbReference type="NCBIfam" id="NF006605">
    <property type="entry name" value="PRK09162.1"/>
    <property type="match status" value="1"/>
</dbReference>
<gene>
    <name evidence="4" type="ORF">ALO50_04719</name>
</gene>
<dbReference type="CDD" id="cd06223">
    <property type="entry name" value="PRTases_typeI"/>
    <property type="match status" value="1"/>
</dbReference>
<dbReference type="SUPFAM" id="SSF53271">
    <property type="entry name" value="PRTase-like"/>
    <property type="match status" value="1"/>
</dbReference>
<dbReference type="InterPro" id="IPR050408">
    <property type="entry name" value="HGPRT"/>
</dbReference>
<dbReference type="Pfam" id="PF00156">
    <property type="entry name" value="Pribosyltran"/>
    <property type="match status" value="1"/>
</dbReference>
<name>A0A0P9NUM4_PSESX</name>
<feature type="domain" description="Phosphoribosyltransferase" evidence="3">
    <location>
        <begin position="48"/>
        <end position="193"/>
    </location>
</feature>
<dbReference type="Gene3D" id="3.40.50.2020">
    <property type="match status" value="1"/>
</dbReference>
<dbReference type="GO" id="GO:0032263">
    <property type="term" value="P:GMP salvage"/>
    <property type="evidence" value="ECO:0007669"/>
    <property type="project" value="TreeGrafter"/>
</dbReference>
<reference evidence="4 5" key="1">
    <citation type="submission" date="2015-09" db="EMBL/GenBank/DDBJ databases">
        <title>Genome announcement of multiple Pseudomonas syringae strains.</title>
        <authorList>
            <person name="Thakur S."/>
            <person name="Wang P.W."/>
            <person name="Gong Y."/>
            <person name="Weir B.S."/>
            <person name="Guttman D.S."/>
        </authorList>
    </citation>
    <scope>NUCLEOTIDE SEQUENCE [LARGE SCALE GENOMIC DNA]</scope>
    <source>
        <strain evidence="4 5">ICMP17524</strain>
    </source>
</reference>
<dbReference type="FunFam" id="3.40.50.2020:FF:000041">
    <property type="entry name" value="Hypoxanthine-guanine phosphoribosyltransferase"/>
    <property type="match status" value="1"/>
</dbReference>
<dbReference type="PANTHER" id="PTHR43340">
    <property type="entry name" value="HYPOXANTHINE-GUANINE PHOSPHORIBOSYLTRANSFERASE"/>
    <property type="match status" value="1"/>
</dbReference>
<dbReference type="AlphaFoldDB" id="A0A0P9NUM4"/>
<dbReference type="GO" id="GO:0006178">
    <property type="term" value="P:guanine salvage"/>
    <property type="evidence" value="ECO:0007669"/>
    <property type="project" value="TreeGrafter"/>
</dbReference>
<keyword evidence="4" id="KW-0808">Transferase</keyword>
<evidence type="ECO:0000313" key="5">
    <source>
        <dbReference type="Proteomes" id="UP000050356"/>
    </source>
</evidence>
<dbReference type="PANTHER" id="PTHR43340:SF1">
    <property type="entry name" value="HYPOXANTHINE PHOSPHORIBOSYLTRANSFERASE"/>
    <property type="match status" value="1"/>
</dbReference>
<comment type="caution">
    <text evidence="4">The sequence shown here is derived from an EMBL/GenBank/DDBJ whole genome shotgun (WGS) entry which is preliminary data.</text>
</comment>